<evidence type="ECO:0000313" key="1">
    <source>
        <dbReference type="EMBL" id="MBE9212215.1"/>
    </source>
</evidence>
<proteinExistence type="predicted"/>
<dbReference type="AlphaFoldDB" id="A0A8J7JTJ6"/>
<keyword evidence="2" id="KW-1185">Reference proteome</keyword>
<protein>
    <submittedName>
        <fullName evidence="1">Uncharacterized protein</fullName>
    </submittedName>
</protein>
<reference evidence="1" key="1">
    <citation type="submission" date="2020-10" db="EMBL/GenBank/DDBJ databases">
        <authorList>
            <person name="Castelo-Branco R."/>
            <person name="Eusebio N."/>
            <person name="Adriana R."/>
            <person name="Vieira A."/>
            <person name="Brugerolle De Fraissinette N."/>
            <person name="Rezende De Castro R."/>
            <person name="Schneider M.P."/>
            <person name="Vasconcelos V."/>
            <person name="Leao P.N."/>
        </authorList>
    </citation>
    <scope>NUCLEOTIDE SEQUENCE</scope>
    <source>
        <strain evidence="1">LEGE 06105</strain>
    </source>
</reference>
<organism evidence="1 2">
    <name type="scientific">Plectonema cf. radiosum LEGE 06105</name>
    <dbReference type="NCBI Taxonomy" id="945769"/>
    <lineage>
        <taxon>Bacteria</taxon>
        <taxon>Bacillati</taxon>
        <taxon>Cyanobacteriota</taxon>
        <taxon>Cyanophyceae</taxon>
        <taxon>Oscillatoriophycideae</taxon>
        <taxon>Oscillatoriales</taxon>
        <taxon>Microcoleaceae</taxon>
        <taxon>Plectonema</taxon>
    </lineage>
</organism>
<dbReference type="RefSeq" id="WP_193918102.1">
    <property type="nucleotide sequence ID" value="NZ_JADEWL010000012.1"/>
</dbReference>
<evidence type="ECO:0000313" key="2">
    <source>
        <dbReference type="Proteomes" id="UP000620559"/>
    </source>
</evidence>
<accession>A0A8J7JTJ6</accession>
<sequence length="46" mass="5503">MTRFIHDQFAKDYLVRVASRREELLKDYGEVKPSEKLMIQTHHQAS</sequence>
<gene>
    <name evidence="1" type="ORF">IQ247_05730</name>
</gene>
<comment type="caution">
    <text evidence="1">The sequence shown here is derived from an EMBL/GenBank/DDBJ whole genome shotgun (WGS) entry which is preliminary data.</text>
</comment>
<dbReference type="Proteomes" id="UP000620559">
    <property type="component" value="Unassembled WGS sequence"/>
</dbReference>
<dbReference type="EMBL" id="JADEWL010000012">
    <property type="protein sequence ID" value="MBE9212215.1"/>
    <property type="molecule type" value="Genomic_DNA"/>
</dbReference>
<name>A0A8J7JTJ6_9CYAN</name>